<dbReference type="PANTHER" id="PTHR43459">
    <property type="entry name" value="ENOYL-COA HYDRATASE"/>
    <property type="match status" value="1"/>
</dbReference>
<dbReference type="GO" id="GO:0003824">
    <property type="term" value="F:catalytic activity"/>
    <property type="evidence" value="ECO:0007669"/>
    <property type="project" value="UniProtKB-ARBA"/>
</dbReference>
<dbReference type="InterPro" id="IPR001753">
    <property type="entry name" value="Enoyl-CoA_hydra/iso"/>
</dbReference>
<evidence type="ECO:0000313" key="3">
    <source>
        <dbReference type="EMBL" id="PZF82358.1"/>
    </source>
</evidence>
<reference evidence="3 4" key="1">
    <citation type="submission" date="2018-01" db="EMBL/GenBank/DDBJ databases">
        <title>Draft genome sequence of Jiangella sp. GTF31.</title>
        <authorList>
            <person name="Sahin N."/>
            <person name="Ay H."/>
            <person name="Saygin H."/>
        </authorList>
    </citation>
    <scope>NUCLEOTIDE SEQUENCE [LARGE SCALE GENOMIC DNA]</scope>
    <source>
        <strain evidence="3 4">GTF31</strain>
    </source>
</reference>
<dbReference type="InterPro" id="IPR029045">
    <property type="entry name" value="ClpP/crotonase-like_dom_sf"/>
</dbReference>
<gene>
    <name evidence="3" type="ORF">C1I92_17180</name>
</gene>
<dbReference type="Gene3D" id="3.90.226.10">
    <property type="entry name" value="2-enoyl-CoA Hydratase, Chain A, domain 1"/>
    <property type="match status" value="1"/>
</dbReference>
<organism evidence="3 4">
    <name type="scientific">Jiangella anatolica</name>
    <dbReference type="NCBI Taxonomy" id="2670374"/>
    <lineage>
        <taxon>Bacteria</taxon>
        <taxon>Bacillati</taxon>
        <taxon>Actinomycetota</taxon>
        <taxon>Actinomycetes</taxon>
        <taxon>Jiangellales</taxon>
        <taxon>Jiangellaceae</taxon>
        <taxon>Jiangella</taxon>
    </lineage>
</organism>
<feature type="region of interest" description="Disordered" evidence="2">
    <location>
        <begin position="20"/>
        <end position="49"/>
    </location>
</feature>
<dbReference type="AlphaFoldDB" id="A0A2W2BQ66"/>
<dbReference type="Gene3D" id="1.10.12.10">
    <property type="entry name" value="Lyase 2-enoyl-coa Hydratase, Chain A, domain 2"/>
    <property type="match status" value="1"/>
</dbReference>
<dbReference type="Pfam" id="PF00378">
    <property type="entry name" value="ECH_1"/>
    <property type="match status" value="1"/>
</dbReference>
<dbReference type="SUPFAM" id="SSF52096">
    <property type="entry name" value="ClpP/crotonase"/>
    <property type="match status" value="1"/>
</dbReference>
<evidence type="ECO:0000256" key="1">
    <source>
        <dbReference type="ARBA" id="ARBA00005254"/>
    </source>
</evidence>
<evidence type="ECO:0000256" key="2">
    <source>
        <dbReference type="SAM" id="MobiDB-lite"/>
    </source>
</evidence>
<dbReference type="InterPro" id="IPR014748">
    <property type="entry name" value="Enoyl-CoA_hydra_C"/>
</dbReference>
<keyword evidence="4" id="KW-1185">Reference proteome</keyword>
<dbReference type="Proteomes" id="UP000248764">
    <property type="component" value="Unassembled WGS sequence"/>
</dbReference>
<accession>A0A2W2BQ66</accession>
<feature type="compositionally biased region" description="Low complexity" evidence="2">
    <location>
        <begin position="29"/>
        <end position="41"/>
    </location>
</feature>
<dbReference type="EMBL" id="POTW01000040">
    <property type="protein sequence ID" value="PZF82358.1"/>
    <property type="molecule type" value="Genomic_DNA"/>
</dbReference>
<evidence type="ECO:0008006" key="5">
    <source>
        <dbReference type="Google" id="ProtNLM"/>
    </source>
</evidence>
<dbReference type="PANTHER" id="PTHR43459:SF1">
    <property type="entry name" value="EG:BACN32G11.4 PROTEIN"/>
    <property type="match status" value="1"/>
</dbReference>
<comment type="similarity">
    <text evidence="1">Belongs to the enoyl-CoA hydratase/isomerase family.</text>
</comment>
<dbReference type="CDD" id="cd06558">
    <property type="entry name" value="crotonase-like"/>
    <property type="match status" value="1"/>
</dbReference>
<proteinExistence type="inferred from homology"/>
<name>A0A2W2BQ66_9ACTN</name>
<protein>
    <recommendedName>
        <fullName evidence="5">Enoyl-CoA hydratase/isomerase family protein</fullName>
    </recommendedName>
</protein>
<evidence type="ECO:0000313" key="4">
    <source>
        <dbReference type="Proteomes" id="UP000248764"/>
    </source>
</evidence>
<sequence>MPAPSCASRRPARRRSRCIVPRAARRPFRSPSCRPCSPQSPKESPLSDHEGVVYTNDEGVATIRFNRPATLNALRAVDILRVGELLREIAVDEGVRVVVLTGTGRAFTSGEDLNELSAHLDGDEAQPGHEAHLDRFQDLTRLLLSLPQPTVAAINGVAVGVGAELSLACDIRIAAQSARFGFPEVTRGLLGTNGVFKLLPRVAGSGPAAYLLLSGEIVDAATVAGFGILAPVVADEEFPAAVAALTKRLASNATLSMRLTKRLLVDEPGLDLEGVLAREAEGMAACLFTPDIREGTTAFLEDRPAAFGAS</sequence>
<comment type="caution">
    <text evidence="3">The sequence shown here is derived from an EMBL/GenBank/DDBJ whole genome shotgun (WGS) entry which is preliminary data.</text>
</comment>